<dbReference type="RefSeq" id="WP_032683053.1">
    <property type="nucleotide sequence ID" value="NZ_JGZA01000001.1"/>
</dbReference>
<dbReference type="EC" id="2.7.13.3" evidence="3"/>
<evidence type="ECO:0000313" key="18">
    <source>
        <dbReference type="EMBL" id="KFI73851.1"/>
    </source>
</evidence>
<accession>A0A087BS51</accession>
<dbReference type="AlphaFoldDB" id="A0A087BS51"/>
<comment type="subcellular location">
    <subcellularLocation>
        <location evidence="2">Cell membrane</location>
        <topology evidence="2">Multi-pass membrane protein</topology>
    </subcellularLocation>
</comment>
<feature type="domain" description="Histidine kinase" evidence="16">
    <location>
        <begin position="296"/>
        <end position="513"/>
    </location>
</feature>
<name>A0A087BS51_BIFLN</name>
<dbReference type="GO" id="GO:0005524">
    <property type="term" value="F:ATP binding"/>
    <property type="evidence" value="ECO:0007669"/>
    <property type="project" value="UniProtKB-KW"/>
</dbReference>
<dbReference type="PRINTS" id="PR00344">
    <property type="entry name" value="BCTRLSENSOR"/>
</dbReference>
<dbReference type="SMART" id="SM00387">
    <property type="entry name" value="HATPase_c"/>
    <property type="match status" value="1"/>
</dbReference>
<dbReference type="SUPFAM" id="SSF158472">
    <property type="entry name" value="HAMP domain-like"/>
    <property type="match status" value="1"/>
</dbReference>
<comment type="caution">
    <text evidence="18">The sequence shown here is derived from an EMBL/GenBank/DDBJ whole genome shotgun (WGS) entry which is preliminary data.</text>
</comment>
<dbReference type="SMART" id="SM00304">
    <property type="entry name" value="HAMP"/>
    <property type="match status" value="1"/>
</dbReference>
<keyword evidence="8" id="KW-0547">Nucleotide-binding</keyword>
<dbReference type="FunFam" id="3.30.565.10:FF:000013">
    <property type="entry name" value="Two-component sensor histidine kinase"/>
    <property type="match status" value="1"/>
</dbReference>
<dbReference type="PROSITE" id="PS50885">
    <property type="entry name" value="HAMP"/>
    <property type="match status" value="1"/>
</dbReference>
<dbReference type="InterPro" id="IPR047669">
    <property type="entry name" value="MtrAB_MtrB"/>
</dbReference>
<feature type="domain" description="HAMP" evidence="17">
    <location>
        <begin position="229"/>
        <end position="281"/>
    </location>
</feature>
<evidence type="ECO:0000313" key="19">
    <source>
        <dbReference type="Proteomes" id="UP000029024"/>
    </source>
</evidence>
<feature type="transmembrane region" description="Helical" evidence="15">
    <location>
        <begin position="29"/>
        <end position="55"/>
    </location>
</feature>
<evidence type="ECO:0000256" key="14">
    <source>
        <dbReference type="ARBA" id="ARBA00035305"/>
    </source>
</evidence>
<evidence type="ECO:0000256" key="15">
    <source>
        <dbReference type="SAM" id="Phobius"/>
    </source>
</evidence>
<keyword evidence="4" id="KW-1003">Cell membrane</keyword>
<keyword evidence="5" id="KW-0597">Phosphoprotein</keyword>
<evidence type="ECO:0000256" key="13">
    <source>
        <dbReference type="ARBA" id="ARBA00023136"/>
    </source>
</evidence>
<gene>
    <name evidence="18" type="ORF">BLSS_0547</name>
</gene>
<evidence type="ECO:0000256" key="12">
    <source>
        <dbReference type="ARBA" id="ARBA00023012"/>
    </source>
</evidence>
<protein>
    <recommendedName>
        <fullName evidence="14">Sensor histidine kinase MtrB</fullName>
        <ecNumber evidence="3">2.7.13.3</ecNumber>
    </recommendedName>
</protein>
<dbReference type="GO" id="GO:0005886">
    <property type="term" value="C:plasma membrane"/>
    <property type="evidence" value="ECO:0007669"/>
    <property type="project" value="UniProtKB-SubCell"/>
</dbReference>
<feature type="transmembrane region" description="Helical" evidence="15">
    <location>
        <begin position="207"/>
        <end position="228"/>
    </location>
</feature>
<evidence type="ECO:0000256" key="8">
    <source>
        <dbReference type="ARBA" id="ARBA00022741"/>
    </source>
</evidence>
<organism evidence="18 19">
    <name type="scientific">Bifidobacterium longum subsp. suis</name>
    <dbReference type="NCBI Taxonomy" id="1695"/>
    <lineage>
        <taxon>Bacteria</taxon>
        <taxon>Bacillati</taxon>
        <taxon>Actinomycetota</taxon>
        <taxon>Actinomycetes</taxon>
        <taxon>Bifidobacteriales</taxon>
        <taxon>Bifidobacteriaceae</taxon>
        <taxon>Bifidobacterium</taxon>
    </lineage>
</organism>
<dbReference type="InterPro" id="IPR004358">
    <property type="entry name" value="Sig_transdc_His_kin-like_C"/>
</dbReference>
<dbReference type="InterPro" id="IPR036097">
    <property type="entry name" value="HisK_dim/P_sf"/>
</dbReference>
<evidence type="ECO:0000256" key="1">
    <source>
        <dbReference type="ARBA" id="ARBA00000085"/>
    </source>
</evidence>
<evidence type="ECO:0000259" key="16">
    <source>
        <dbReference type="PROSITE" id="PS50109"/>
    </source>
</evidence>
<dbReference type="PANTHER" id="PTHR45436">
    <property type="entry name" value="SENSOR HISTIDINE KINASE YKOH"/>
    <property type="match status" value="1"/>
</dbReference>
<evidence type="ECO:0000256" key="11">
    <source>
        <dbReference type="ARBA" id="ARBA00022989"/>
    </source>
</evidence>
<evidence type="ECO:0000256" key="10">
    <source>
        <dbReference type="ARBA" id="ARBA00022840"/>
    </source>
</evidence>
<evidence type="ECO:0000256" key="3">
    <source>
        <dbReference type="ARBA" id="ARBA00012438"/>
    </source>
</evidence>
<dbReference type="Pfam" id="PF00672">
    <property type="entry name" value="HAMP"/>
    <property type="match status" value="1"/>
</dbReference>
<dbReference type="CDD" id="cd00082">
    <property type="entry name" value="HisKA"/>
    <property type="match status" value="1"/>
</dbReference>
<dbReference type="InterPro" id="IPR003660">
    <property type="entry name" value="HAMP_dom"/>
</dbReference>
<feature type="transmembrane region" description="Helical" evidence="15">
    <location>
        <begin position="172"/>
        <end position="195"/>
    </location>
</feature>
<dbReference type="SUPFAM" id="SSF47384">
    <property type="entry name" value="Homodimeric domain of signal transducing histidine kinase"/>
    <property type="match status" value="1"/>
</dbReference>
<dbReference type="NCBIfam" id="NF040691">
    <property type="entry name" value="MtrAB_MtrB"/>
    <property type="match status" value="1"/>
</dbReference>
<keyword evidence="6 18" id="KW-0808">Transferase</keyword>
<keyword evidence="7 15" id="KW-0812">Transmembrane</keyword>
<dbReference type="InterPro" id="IPR003594">
    <property type="entry name" value="HATPase_dom"/>
</dbReference>
<dbReference type="GO" id="GO:0000155">
    <property type="term" value="F:phosphorelay sensor kinase activity"/>
    <property type="evidence" value="ECO:0007669"/>
    <property type="project" value="InterPro"/>
</dbReference>
<keyword evidence="12" id="KW-0902">Two-component regulatory system</keyword>
<dbReference type="Gene3D" id="6.10.340.10">
    <property type="match status" value="1"/>
</dbReference>
<evidence type="ECO:0000256" key="5">
    <source>
        <dbReference type="ARBA" id="ARBA00022553"/>
    </source>
</evidence>
<dbReference type="InterPro" id="IPR050428">
    <property type="entry name" value="TCS_sensor_his_kinase"/>
</dbReference>
<dbReference type="Gene3D" id="1.10.287.130">
    <property type="match status" value="1"/>
</dbReference>
<keyword evidence="10" id="KW-0067">ATP-binding</keyword>
<dbReference type="SUPFAM" id="SSF55874">
    <property type="entry name" value="ATPase domain of HSP90 chaperone/DNA topoisomerase II/histidine kinase"/>
    <property type="match status" value="1"/>
</dbReference>
<dbReference type="SMART" id="SM00388">
    <property type="entry name" value="HisKA"/>
    <property type="match status" value="1"/>
</dbReference>
<dbReference type="Proteomes" id="UP000029024">
    <property type="component" value="Unassembled WGS sequence"/>
</dbReference>
<proteinExistence type="predicted"/>
<keyword evidence="11 15" id="KW-1133">Transmembrane helix</keyword>
<evidence type="ECO:0000256" key="6">
    <source>
        <dbReference type="ARBA" id="ARBA00022679"/>
    </source>
</evidence>
<keyword evidence="9 18" id="KW-0418">Kinase</keyword>
<keyword evidence="13 15" id="KW-0472">Membrane</keyword>
<reference evidence="18 19" key="1">
    <citation type="submission" date="2014-03" db="EMBL/GenBank/DDBJ databases">
        <title>Genomics of Bifidobacteria.</title>
        <authorList>
            <person name="Ventura M."/>
            <person name="Milani C."/>
            <person name="Lugli G.A."/>
        </authorList>
    </citation>
    <scope>NUCLEOTIDE SEQUENCE [LARGE SCALE GENOMIC DNA]</scope>
    <source>
        <strain evidence="18 19">LMG 21814</strain>
    </source>
</reference>
<evidence type="ECO:0000256" key="2">
    <source>
        <dbReference type="ARBA" id="ARBA00004651"/>
    </source>
</evidence>
<sequence>MNLRPRFSLKRLLRHGHAEVRRSLQARTVALTVILTLAVAIVFSGVSMVSVRALLLTQITSQSRADYSNMVQQAQTSLDAADVSAAVQIQQLVNDLASSLQSEGPSNLIGVYLWSRDTNSRAIIPVSTEPSYQSLISDDIRSSVASDLDDSVFYQPVEIPGDSGMPGSGTPAAVLGTVLDFGVAGNLEFFAIYSYTFQQQSLTQIQLSLVVICALLSIVVGVVIWLVIRGIVRPIEQVAAASETLASGNLDMRVTVDRKDELGVLQQSFNTMADALNQKIDELEEASVFQKRFVSDVSHELRTPVTTMRMASDLLEMKKDGFDPSTKRTVELLAGQISRFQDMLADLLEISRYDAGYAALDLVETDLCEPIETAVDQVDGIAQAKRVPIHTYLPNVQVLTRIDSRRVIRIVRNLLANAVDFAEGRPIEVRVAANRKAVAISVRDYGVGIDEDKVAHVFDRFWRGDLSRSRVTGGTGLGLAIAMTDALLHHGSIRVRSAVGEGTWFLVLLPRDPDQGEVADAELPVNFASETPDDLRVTGGFGVATSQVTHDYHEVRRDTMMGRPL</sequence>
<dbReference type="PANTHER" id="PTHR45436:SF5">
    <property type="entry name" value="SENSOR HISTIDINE KINASE TRCS"/>
    <property type="match status" value="1"/>
</dbReference>
<evidence type="ECO:0000259" key="17">
    <source>
        <dbReference type="PROSITE" id="PS50885"/>
    </source>
</evidence>
<evidence type="ECO:0000256" key="4">
    <source>
        <dbReference type="ARBA" id="ARBA00022475"/>
    </source>
</evidence>
<evidence type="ECO:0000256" key="9">
    <source>
        <dbReference type="ARBA" id="ARBA00022777"/>
    </source>
</evidence>
<dbReference type="Pfam" id="PF00512">
    <property type="entry name" value="HisKA"/>
    <property type="match status" value="1"/>
</dbReference>
<dbReference type="InterPro" id="IPR003661">
    <property type="entry name" value="HisK_dim/P_dom"/>
</dbReference>
<dbReference type="Pfam" id="PF02518">
    <property type="entry name" value="HATPase_c"/>
    <property type="match status" value="1"/>
</dbReference>
<dbReference type="PROSITE" id="PS50109">
    <property type="entry name" value="HIS_KIN"/>
    <property type="match status" value="1"/>
</dbReference>
<dbReference type="InterPro" id="IPR005467">
    <property type="entry name" value="His_kinase_dom"/>
</dbReference>
<dbReference type="EMBL" id="JGZA01000001">
    <property type="protein sequence ID" value="KFI73851.1"/>
    <property type="molecule type" value="Genomic_DNA"/>
</dbReference>
<dbReference type="Gene3D" id="3.30.565.10">
    <property type="entry name" value="Histidine kinase-like ATPase, C-terminal domain"/>
    <property type="match status" value="1"/>
</dbReference>
<evidence type="ECO:0000256" key="7">
    <source>
        <dbReference type="ARBA" id="ARBA00022692"/>
    </source>
</evidence>
<dbReference type="CDD" id="cd06225">
    <property type="entry name" value="HAMP"/>
    <property type="match status" value="1"/>
</dbReference>
<comment type="catalytic activity">
    <reaction evidence="1">
        <text>ATP + protein L-histidine = ADP + protein N-phospho-L-histidine.</text>
        <dbReference type="EC" id="2.7.13.3"/>
    </reaction>
</comment>
<dbReference type="FunFam" id="1.10.287.130:FF:000010">
    <property type="entry name" value="Two-component sensor histidine kinase"/>
    <property type="match status" value="1"/>
</dbReference>
<dbReference type="InterPro" id="IPR036890">
    <property type="entry name" value="HATPase_C_sf"/>
</dbReference>